<dbReference type="Gene3D" id="3.30.980.10">
    <property type="entry name" value="Threonyl-trna Synthetase, Chain A, domain 2"/>
    <property type="match status" value="1"/>
</dbReference>
<keyword evidence="1" id="KW-0479">Metal-binding</keyword>
<sequence>MADRGLLAGARVLDVQIDDHGRVHHVVEGPLPAIGASVHGAIDVARRRVHMALHTAQHLLSRALVEVSGAETVSSRLGESVCTIDVDRDGIAEARIAEAESFVHRVIDEDRVVRAWFPTS</sequence>
<keyword evidence="2" id="KW-0862">Zinc</keyword>
<dbReference type="KEGG" id="samy:DB32_007315"/>
<keyword evidence="3" id="KW-0030">Aminoacyl-tRNA synthetase</keyword>
<dbReference type="SUPFAM" id="SSF55186">
    <property type="entry name" value="ThrRS/AlaRS common domain"/>
    <property type="match status" value="1"/>
</dbReference>
<keyword evidence="3" id="KW-0436">Ligase</keyword>
<dbReference type="GO" id="GO:0000166">
    <property type="term" value="F:nucleotide binding"/>
    <property type="evidence" value="ECO:0007669"/>
    <property type="project" value="InterPro"/>
</dbReference>
<dbReference type="AlphaFoldDB" id="A0A0F6YME0"/>
<dbReference type="InterPro" id="IPR051335">
    <property type="entry name" value="Alanyl-tRNA_Editing_Enzymes"/>
</dbReference>
<dbReference type="PANTHER" id="PTHR43462">
    <property type="entry name" value="ALANYL-TRNA EDITING PROTEIN"/>
    <property type="match status" value="1"/>
</dbReference>
<keyword evidence="4" id="KW-1185">Reference proteome</keyword>
<gene>
    <name evidence="3" type="ORF">DB32_007315</name>
</gene>
<reference evidence="3 4" key="1">
    <citation type="submission" date="2015-03" db="EMBL/GenBank/DDBJ databases">
        <title>Genome assembly of Sandaracinus amylolyticus DSM 53668.</title>
        <authorList>
            <person name="Sharma G."/>
            <person name="Subramanian S."/>
        </authorList>
    </citation>
    <scope>NUCLEOTIDE SEQUENCE [LARGE SCALE GENOMIC DNA]</scope>
    <source>
        <strain evidence="3 4">DSM 53668</strain>
    </source>
</reference>
<evidence type="ECO:0000256" key="1">
    <source>
        <dbReference type="ARBA" id="ARBA00022723"/>
    </source>
</evidence>
<dbReference type="PANTHER" id="PTHR43462:SF1">
    <property type="entry name" value="ALANYL-TRNA EDITING PROTEIN AARSD1"/>
    <property type="match status" value="1"/>
</dbReference>
<name>A0A0F6YME0_9BACT</name>
<dbReference type="InterPro" id="IPR018163">
    <property type="entry name" value="Thr/Ala-tRNA-synth_IIc_edit"/>
</dbReference>
<evidence type="ECO:0000313" key="3">
    <source>
        <dbReference type="EMBL" id="AKF10166.1"/>
    </source>
</evidence>
<evidence type="ECO:0000313" key="4">
    <source>
        <dbReference type="Proteomes" id="UP000034883"/>
    </source>
</evidence>
<dbReference type="GO" id="GO:0002161">
    <property type="term" value="F:aminoacyl-tRNA deacylase activity"/>
    <property type="evidence" value="ECO:0007669"/>
    <property type="project" value="UniProtKB-ARBA"/>
</dbReference>
<evidence type="ECO:0000256" key="2">
    <source>
        <dbReference type="ARBA" id="ARBA00022833"/>
    </source>
</evidence>
<dbReference type="GO" id="GO:0046872">
    <property type="term" value="F:metal ion binding"/>
    <property type="evidence" value="ECO:0007669"/>
    <property type="project" value="UniProtKB-KW"/>
</dbReference>
<dbReference type="STRING" id="927083.DB32_007315"/>
<organism evidence="3 4">
    <name type="scientific">Sandaracinus amylolyticus</name>
    <dbReference type="NCBI Taxonomy" id="927083"/>
    <lineage>
        <taxon>Bacteria</taxon>
        <taxon>Pseudomonadati</taxon>
        <taxon>Myxococcota</taxon>
        <taxon>Polyangia</taxon>
        <taxon>Polyangiales</taxon>
        <taxon>Sandaracinaceae</taxon>
        <taxon>Sandaracinus</taxon>
    </lineage>
</organism>
<dbReference type="EMBL" id="CP011125">
    <property type="protein sequence ID" value="AKF10166.1"/>
    <property type="molecule type" value="Genomic_DNA"/>
</dbReference>
<protein>
    <submittedName>
        <fullName evidence="3">Alanyl-tRNA synthetase family protein</fullName>
    </submittedName>
</protein>
<dbReference type="GO" id="GO:0004812">
    <property type="term" value="F:aminoacyl-tRNA ligase activity"/>
    <property type="evidence" value="ECO:0007669"/>
    <property type="project" value="UniProtKB-KW"/>
</dbReference>
<accession>A0A0F6YME0</accession>
<proteinExistence type="predicted"/>
<dbReference type="Proteomes" id="UP000034883">
    <property type="component" value="Chromosome"/>
</dbReference>